<sequence>MLTSLAIQAIHAYQRHLSPHKGFSCAYAVATDGLSCSAVVLDLVRERGLLGALPRIAGQFASCGRAARVVGSRVSGVCCCGPIPIPFGFGGR</sequence>
<keyword evidence="2" id="KW-1185">Reference proteome</keyword>
<evidence type="ECO:0000313" key="2">
    <source>
        <dbReference type="Proteomes" id="UP000435304"/>
    </source>
</evidence>
<organism evidence="1 2">
    <name type="scientific">Auraticoccus cholistanensis</name>
    <dbReference type="NCBI Taxonomy" id="2656650"/>
    <lineage>
        <taxon>Bacteria</taxon>
        <taxon>Bacillati</taxon>
        <taxon>Actinomycetota</taxon>
        <taxon>Actinomycetes</taxon>
        <taxon>Propionibacteriales</taxon>
        <taxon>Propionibacteriaceae</taxon>
        <taxon>Auraticoccus</taxon>
    </lineage>
</organism>
<dbReference type="NCBIfam" id="TIGR00278">
    <property type="entry name" value="membrane protein insertion efficiency factor YidD"/>
    <property type="match status" value="1"/>
</dbReference>
<proteinExistence type="predicted"/>
<name>A0A6A9V0T5_9ACTN</name>
<accession>A0A6A9V0T5</accession>
<protein>
    <submittedName>
        <fullName evidence="1">Membrane protein insertion efficiency factor YidD</fullName>
    </submittedName>
</protein>
<dbReference type="InterPro" id="IPR002696">
    <property type="entry name" value="Membr_insert_effic_factor_YidD"/>
</dbReference>
<dbReference type="RefSeq" id="WP_156609426.1">
    <property type="nucleotide sequence ID" value="NZ_WPCU01000005.1"/>
</dbReference>
<dbReference type="SMART" id="SM01234">
    <property type="entry name" value="Haemolytic"/>
    <property type="match status" value="1"/>
</dbReference>
<evidence type="ECO:0000313" key="1">
    <source>
        <dbReference type="EMBL" id="MVA75930.1"/>
    </source>
</evidence>
<dbReference type="EMBL" id="WPCU01000005">
    <property type="protein sequence ID" value="MVA75930.1"/>
    <property type="molecule type" value="Genomic_DNA"/>
</dbReference>
<reference evidence="1 2" key="1">
    <citation type="submission" date="2019-12" db="EMBL/GenBank/DDBJ databases">
        <title>Auraticoccus cholistani sp. nov., an actinomycete isolated from soil of Cholistan desert.</title>
        <authorList>
            <person name="Cheema M.T."/>
        </authorList>
    </citation>
    <scope>NUCLEOTIDE SEQUENCE [LARGE SCALE GENOMIC DNA]</scope>
    <source>
        <strain evidence="1 2">F435</strain>
    </source>
</reference>
<gene>
    <name evidence="1" type="primary">yidD</name>
    <name evidence="1" type="ORF">GC722_07830</name>
</gene>
<comment type="caution">
    <text evidence="1">The sequence shown here is derived from an EMBL/GenBank/DDBJ whole genome shotgun (WGS) entry which is preliminary data.</text>
</comment>
<dbReference type="AlphaFoldDB" id="A0A6A9V0T5"/>
<dbReference type="Proteomes" id="UP000435304">
    <property type="component" value="Unassembled WGS sequence"/>
</dbReference>